<organism evidence="2 3">
    <name type="scientific">Aeromonas caviae</name>
    <name type="common">Aeromonas punctata</name>
    <dbReference type="NCBI Taxonomy" id="648"/>
    <lineage>
        <taxon>Bacteria</taxon>
        <taxon>Pseudomonadati</taxon>
        <taxon>Pseudomonadota</taxon>
        <taxon>Gammaproteobacteria</taxon>
        <taxon>Aeromonadales</taxon>
        <taxon>Aeromonadaceae</taxon>
        <taxon>Aeromonas</taxon>
    </lineage>
</organism>
<dbReference type="InterPro" id="IPR021979">
    <property type="entry name" value="DUF3584"/>
</dbReference>
<dbReference type="RefSeq" id="WP_323580948.1">
    <property type="nucleotide sequence ID" value="NZ_JAYGOJ010000155.1"/>
</dbReference>
<evidence type="ECO:0000313" key="3">
    <source>
        <dbReference type="Proteomes" id="UP001304847"/>
    </source>
</evidence>
<feature type="coiled-coil region" evidence="1">
    <location>
        <begin position="852"/>
        <end position="879"/>
    </location>
</feature>
<keyword evidence="2" id="KW-0067">ATP-binding</keyword>
<evidence type="ECO:0000313" key="2">
    <source>
        <dbReference type="EMBL" id="MEA9438005.1"/>
    </source>
</evidence>
<sequence length="1238" mass="143711">MYQLKRIICIDSYAQGLEIDVPLDQHANFNGDNGVGKTTFLQLIPIFYGAQPGQTVRKVATRQSFVEYYLPRESSYIIYEYVRPGMAGDMQTCMVVLRGWQNTSGRQVQYLLIDSAYDRSLFMLHQTDGGWVSLSSADLVSRVKRSNRIRSSWLTPTQYKEVIQFNFKSTSGTDKDWLRNLNEYRTRFSLCAKSQNIEHIEKVVLGILGRAPSFEAFKDIIATIIQTDIGITDSGQLFSHLRLDHHHIHDLMESQKQLHQIEQCKEKADELTTIAQAWQSNHESLQAIAGLSVRLLDHMNLQIEQTERDRQALNTKHETANQSYTQGLTDYEKNKIRLEQEKQSVELQLKTLKQEYGVYQQKSIVQLQQLVERLPQIELAIKDTSDGLTKLRSGAEGIQLKYQHLMHEQEHEFHNRIAERQASIQHQQQAFHEEKDRIIQQIKQERRQQELLFRQKDVQANEQVSVFQLQLGQLKAHLSNPVPSQSLSDLERKKNAEIEVVDAEIQALNQQSTALKLRQGELKNKQNQHLSGLEQEQRILRELGKELSALEAYLDREPNHLLRFLDDHILGWQETIGKVINPQLLLRDDLIPELTEGDSFFGVKLDLNAIEPQAHSNRLLLENRITEAAAAVTQQKEIVKNGEQALTLIARDIKNTDQQLYDVLNQLQKKQNNLASLKEERKGIHFQQAEYIRQEKIRLQGEIDLIEQELKTLDALKTQITKEWQIVAQTLQSKEQQLIQQQQQQFDSQRVMIEQAIEKIRQQQELVLAALRAESDRAMADQGVDVATLRREENKLQGLRAQQKEATESRSEIDKYERWLTNDWSQKPLLEVKVTQSETQLESDKLHWQAQEKQFRQQIGQLQNEIKRLRHLLDKLTLQKNTSQRIVDDSASYYSKTDLQWDESITADILQNRWDNSRKQQSKLMSQGIHCFSTLSSAFTAKSGSQGEKFWQQMQSEKQAHEYKDWLKCVDSINTFYEVELSQWRSIVRDEMRNNAERIISYRRNLKKYHDAISGKSRQLSSQLVDTSVFDAINRIEISLISLIDQLDFWSTLERFERDYHQWQQHDQGQLPPDALIQLQTELCDLFLSQSRETPLKDLFDVEVTVYEGKVKKSAKTDKALENISSNGLSYLILMQILVSLMNLLRGKNSQTVVSWPVDELGNFSRENSVRLLGMLEKNQIRIASAFPDPDPELLQHFPYAYYIEKPHRRITTFTDQFGQLADELDDLLSASGEIAHV</sequence>
<protein>
    <submittedName>
        <fullName evidence="2">ATP-binding protein</fullName>
    </submittedName>
</protein>
<feature type="coiled-coil region" evidence="1">
    <location>
        <begin position="261"/>
        <end position="362"/>
    </location>
</feature>
<dbReference type="GO" id="GO:0005524">
    <property type="term" value="F:ATP binding"/>
    <property type="evidence" value="ECO:0007669"/>
    <property type="project" value="UniProtKB-KW"/>
</dbReference>
<dbReference type="Pfam" id="PF12128">
    <property type="entry name" value="DUF3584"/>
    <property type="match status" value="1"/>
</dbReference>
<comment type="caution">
    <text evidence="2">The sequence shown here is derived from an EMBL/GenBank/DDBJ whole genome shotgun (WGS) entry which is preliminary data.</text>
</comment>
<gene>
    <name evidence="2" type="ORF">VCX44_19915</name>
</gene>
<accession>A0ABU5WAW9</accession>
<dbReference type="InterPro" id="IPR027417">
    <property type="entry name" value="P-loop_NTPase"/>
</dbReference>
<dbReference type="EMBL" id="JAYGOJ010000155">
    <property type="protein sequence ID" value="MEA9438005.1"/>
    <property type="molecule type" value="Genomic_DNA"/>
</dbReference>
<keyword evidence="1" id="KW-0175">Coiled coil</keyword>
<dbReference type="SUPFAM" id="SSF52540">
    <property type="entry name" value="P-loop containing nucleoside triphosphate hydrolases"/>
    <property type="match status" value="1"/>
</dbReference>
<keyword evidence="3" id="KW-1185">Reference proteome</keyword>
<feature type="coiled-coil region" evidence="1">
    <location>
        <begin position="491"/>
        <end position="553"/>
    </location>
</feature>
<evidence type="ECO:0000256" key="1">
    <source>
        <dbReference type="SAM" id="Coils"/>
    </source>
</evidence>
<feature type="coiled-coil region" evidence="1">
    <location>
        <begin position="660"/>
        <end position="759"/>
    </location>
</feature>
<reference evidence="2 3" key="1">
    <citation type="submission" date="2023-12" db="EMBL/GenBank/DDBJ databases">
        <title>Characterization of antibiotic resistance in Aeromonas spp. in hospital effluent.</title>
        <authorList>
            <person name="Negoseki B.R.S."/>
            <person name="Krul D."/>
            <person name="Siqueira A.C."/>
            <person name="Almeida M."/>
            <person name="Mesa D."/>
            <person name="Conte D."/>
            <person name="Dalla-Costa L.M."/>
        </authorList>
    </citation>
    <scope>NUCLEOTIDE SEQUENCE [LARGE SCALE GENOMIC DNA]</scope>
    <source>
        <strain evidence="2 3">36v</strain>
    </source>
</reference>
<name>A0ABU5WAW9_AERCA</name>
<dbReference type="Proteomes" id="UP001304847">
    <property type="component" value="Unassembled WGS sequence"/>
</dbReference>
<keyword evidence="2" id="KW-0547">Nucleotide-binding</keyword>
<proteinExistence type="predicted"/>